<organism evidence="1">
    <name type="scientific">Oryza nivara</name>
    <name type="common">Indian wild rice</name>
    <name type="synonym">Oryza sativa f. spontanea</name>
    <dbReference type="NCBI Taxonomy" id="4536"/>
    <lineage>
        <taxon>Eukaryota</taxon>
        <taxon>Viridiplantae</taxon>
        <taxon>Streptophyta</taxon>
        <taxon>Embryophyta</taxon>
        <taxon>Tracheophyta</taxon>
        <taxon>Spermatophyta</taxon>
        <taxon>Magnoliopsida</taxon>
        <taxon>Liliopsida</taxon>
        <taxon>Poales</taxon>
        <taxon>Poaceae</taxon>
        <taxon>BOP clade</taxon>
        <taxon>Oryzoideae</taxon>
        <taxon>Oryzeae</taxon>
        <taxon>Oryzinae</taxon>
        <taxon>Oryza</taxon>
    </lineage>
</organism>
<protein>
    <submittedName>
        <fullName evidence="1">Uncharacterized protein</fullName>
    </submittedName>
</protein>
<dbReference type="EnsemblPlants" id="ONIVA10G17940.1">
    <property type="protein sequence ID" value="ONIVA10G17940.1"/>
    <property type="gene ID" value="ONIVA10G17940"/>
</dbReference>
<accession>A0A0E0IV94</accession>
<keyword evidence="2" id="KW-1185">Reference proteome</keyword>
<evidence type="ECO:0000313" key="1">
    <source>
        <dbReference type="EnsemblPlants" id="ONIVA10G17940.1"/>
    </source>
</evidence>
<sequence length="11" mass="1350">MGQKEELWLIC</sequence>
<dbReference type="HOGENOM" id="CLU_3437737_0_0_1"/>
<proteinExistence type="predicted"/>
<reference evidence="1" key="2">
    <citation type="submission" date="2018-04" db="EMBL/GenBank/DDBJ databases">
        <title>OnivRS2 (Oryza nivara Reference Sequence Version 2).</title>
        <authorList>
            <person name="Zhang J."/>
            <person name="Kudrna D."/>
            <person name="Lee S."/>
            <person name="Talag J."/>
            <person name="Rajasekar S."/>
            <person name="Welchert J."/>
            <person name="Hsing Y.-I."/>
            <person name="Wing R.A."/>
        </authorList>
    </citation>
    <scope>NUCLEOTIDE SEQUENCE [LARGE SCALE GENOMIC DNA]</scope>
</reference>
<dbReference type="Proteomes" id="UP000006591">
    <property type="component" value="Chromosome 10"/>
</dbReference>
<name>A0A0E0IV94_ORYNI</name>
<dbReference type="Gramene" id="ONIVA10G17940.1">
    <property type="protein sequence ID" value="ONIVA10G17940.1"/>
    <property type="gene ID" value="ONIVA10G17940"/>
</dbReference>
<evidence type="ECO:0000313" key="2">
    <source>
        <dbReference type="Proteomes" id="UP000006591"/>
    </source>
</evidence>
<reference evidence="1" key="1">
    <citation type="submission" date="2015-04" db="UniProtKB">
        <authorList>
            <consortium name="EnsemblPlants"/>
        </authorList>
    </citation>
    <scope>IDENTIFICATION</scope>
    <source>
        <strain evidence="1">SL10</strain>
    </source>
</reference>